<feature type="transmembrane region" description="Helical" evidence="1">
    <location>
        <begin position="6"/>
        <end position="27"/>
    </location>
</feature>
<feature type="transmembrane region" description="Helical" evidence="1">
    <location>
        <begin position="64"/>
        <end position="85"/>
    </location>
</feature>
<organism evidence="2 3">
    <name type="scientific">Planktomarina temperata RCA23</name>
    <dbReference type="NCBI Taxonomy" id="666509"/>
    <lineage>
        <taxon>Bacteria</taxon>
        <taxon>Pseudomonadati</taxon>
        <taxon>Pseudomonadota</taxon>
        <taxon>Alphaproteobacteria</taxon>
        <taxon>Rhodobacterales</taxon>
        <taxon>Paracoccaceae</taxon>
        <taxon>Planktomarina</taxon>
    </lineage>
</organism>
<dbReference type="EMBL" id="CP003984">
    <property type="protein sequence ID" value="AII86841.1"/>
    <property type="molecule type" value="Genomic_DNA"/>
</dbReference>
<keyword evidence="1" id="KW-1133">Transmembrane helix</keyword>
<gene>
    <name evidence="2" type="ORF">RCA23_c12950</name>
</gene>
<name>A0AAN0RIG3_9RHOB</name>
<reference evidence="2 3" key="1">
    <citation type="journal article" date="2014" name="ISME J.">
        <title>Adaptation of an abundant Roseobacter RCA organism to pelagic systems revealed by genomic and transcriptomic analyses.</title>
        <authorList>
            <person name="Voget S."/>
            <person name="Wemheuer B."/>
            <person name="Brinkhoff T."/>
            <person name="Vollmers J."/>
            <person name="Dietrich S."/>
            <person name="Giebel H.A."/>
            <person name="Beardsley C."/>
            <person name="Sardemann C."/>
            <person name="Bakenhus I."/>
            <person name="Billerbeck S."/>
            <person name="Daniel R."/>
            <person name="Simon M."/>
        </authorList>
    </citation>
    <scope>NUCLEOTIDE SEQUENCE [LARGE SCALE GENOMIC DNA]</scope>
    <source>
        <strain evidence="2 3">RCA23</strain>
    </source>
</reference>
<dbReference type="AlphaFoldDB" id="A0AAN0RIG3"/>
<evidence type="ECO:0000313" key="2">
    <source>
        <dbReference type="EMBL" id="AII86841.1"/>
    </source>
</evidence>
<dbReference type="KEGG" id="ptp:RCA23_c12950"/>
<accession>A0AAN0RIG3</accession>
<evidence type="ECO:0000256" key="1">
    <source>
        <dbReference type="SAM" id="Phobius"/>
    </source>
</evidence>
<keyword evidence="1" id="KW-0812">Transmembrane</keyword>
<proteinExistence type="predicted"/>
<dbReference type="Proteomes" id="UP000028680">
    <property type="component" value="Chromosome"/>
</dbReference>
<feature type="transmembrane region" description="Helical" evidence="1">
    <location>
        <begin position="34"/>
        <end position="58"/>
    </location>
</feature>
<evidence type="ECO:0000313" key="3">
    <source>
        <dbReference type="Proteomes" id="UP000028680"/>
    </source>
</evidence>
<keyword evidence="3" id="KW-1185">Reference proteome</keyword>
<protein>
    <submittedName>
        <fullName evidence="2">Uncharacterized protein</fullName>
    </submittedName>
</protein>
<keyword evidence="1" id="KW-0472">Membrane</keyword>
<sequence>MAAVKLTYVRLSLAVVSSVVYPILLFSSLKYTKYVTIALTAWAVAIYIDDYLVLYRIIEYPERGIVVFIQTIRPIFLASLLWMSFELTFTRSKVR</sequence>